<keyword evidence="1" id="KW-0472">Membrane</keyword>
<evidence type="ECO:0000313" key="3">
    <source>
        <dbReference type="Proteomes" id="UP000831921"/>
    </source>
</evidence>
<proteinExistence type="predicted"/>
<feature type="transmembrane region" description="Helical" evidence="1">
    <location>
        <begin position="13"/>
        <end position="34"/>
    </location>
</feature>
<keyword evidence="3" id="KW-1185">Reference proteome</keyword>
<keyword evidence="1" id="KW-0812">Transmembrane</keyword>
<reference evidence="2 3" key="1">
    <citation type="submission" date="2022-05" db="EMBL/GenBank/DDBJ databases">
        <title>S8-45 Sphingomonas ultraviolaceadurans.</title>
        <authorList>
            <person name="Liu Y."/>
        </authorList>
    </citation>
    <scope>NUCLEOTIDE SEQUENCE [LARGE SCALE GENOMIC DNA]</scope>
    <source>
        <strain evidence="2 3">S8-45</strain>
    </source>
</reference>
<accession>A0ABY5MX13</accession>
<dbReference type="EMBL" id="CP097253">
    <property type="protein sequence ID" value="UUR07877.1"/>
    <property type="molecule type" value="Genomic_DNA"/>
</dbReference>
<dbReference type="Proteomes" id="UP000831921">
    <property type="component" value="Chromosome"/>
</dbReference>
<sequence>MNVFGFAAPIFPYSSPTIFSMPLAFFTIWLVSILDRSGRAAVDRAGYVAQRVRSETGLGAEGAAAH</sequence>
<organism evidence="2 3">
    <name type="scientific">Sphingomonas glaciei</name>
    <dbReference type="NCBI Taxonomy" id="2938948"/>
    <lineage>
        <taxon>Bacteria</taxon>
        <taxon>Pseudomonadati</taxon>
        <taxon>Pseudomonadota</taxon>
        <taxon>Alphaproteobacteria</taxon>
        <taxon>Sphingomonadales</taxon>
        <taxon>Sphingomonadaceae</taxon>
        <taxon>Sphingomonas</taxon>
    </lineage>
</organism>
<protein>
    <submittedName>
        <fullName evidence="2">Uncharacterized protein</fullName>
    </submittedName>
</protein>
<evidence type="ECO:0000313" key="2">
    <source>
        <dbReference type="EMBL" id="UUR07877.1"/>
    </source>
</evidence>
<keyword evidence="1" id="KW-1133">Transmembrane helix</keyword>
<name>A0ABY5MX13_9SPHN</name>
<evidence type="ECO:0000256" key="1">
    <source>
        <dbReference type="SAM" id="Phobius"/>
    </source>
</evidence>
<gene>
    <name evidence="2" type="ORF">M1K48_13235</name>
</gene>
<dbReference type="RefSeq" id="WP_249503663.1">
    <property type="nucleotide sequence ID" value="NZ_CP097253.1"/>
</dbReference>